<dbReference type="InterPro" id="IPR036390">
    <property type="entry name" value="WH_DNA-bd_sf"/>
</dbReference>
<comment type="caution">
    <text evidence="5">The sequence shown here is derived from an EMBL/GenBank/DDBJ whole genome shotgun (WGS) entry which is preliminary data.</text>
</comment>
<evidence type="ECO:0000256" key="1">
    <source>
        <dbReference type="ARBA" id="ARBA00023015"/>
    </source>
</evidence>
<dbReference type="PANTHER" id="PTHR42756">
    <property type="entry name" value="TRANSCRIPTIONAL REGULATOR, MARR"/>
    <property type="match status" value="1"/>
</dbReference>
<proteinExistence type="predicted"/>
<evidence type="ECO:0000313" key="5">
    <source>
        <dbReference type="EMBL" id="NME67625.1"/>
    </source>
</evidence>
<dbReference type="RefSeq" id="WP_169655963.1">
    <property type="nucleotide sequence ID" value="NZ_JABANE010000013.1"/>
</dbReference>
<name>A0A7X9P1L1_9BACT</name>
<protein>
    <submittedName>
        <fullName evidence="5">Winged helix-turn-helix transcriptional regulator</fullName>
    </submittedName>
</protein>
<sequence>MGELRRTEKKKKSVDLSIKATWLAISKMYNLLGADYEISHSIGFVLLNIDPVEGTPATKIAPLMGMEARSLTRMLKNFEEKGLIERVADKTDKRKVIIRLTDYGQMKREMSKQTVKVFQRRVEEKVTPDQLSTFFSVMDSINEVIKDPKGQMFDEIRDQLKSFGITEENVNKK</sequence>
<reference evidence="5 6" key="1">
    <citation type="submission" date="2020-04" db="EMBL/GenBank/DDBJ databases">
        <title>Flammeovirga sp. SR4, a novel species isolated from seawater.</title>
        <authorList>
            <person name="Wang X."/>
        </authorList>
    </citation>
    <scope>NUCLEOTIDE SEQUENCE [LARGE SCALE GENOMIC DNA]</scope>
    <source>
        <strain evidence="5 6">ATCC 23126</strain>
    </source>
</reference>
<accession>A0A7X9P1L1</accession>
<feature type="domain" description="HTH marR-type" evidence="4">
    <location>
        <begin position="1"/>
        <end position="143"/>
    </location>
</feature>
<dbReference type="Gene3D" id="1.10.10.10">
    <property type="entry name" value="Winged helix-like DNA-binding domain superfamily/Winged helix DNA-binding domain"/>
    <property type="match status" value="1"/>
</dbReference>
<evidence type="ECO:0000313" key="6">
    <source>
        <dbReference type="Proteomes" id="UP000576082"/>
    </source>
</evidence>
<dbReference type="EMBL" id="JABANE010000013">
    <property type="protein sequence ID" value="NME67625.1"/>
    <property type="molecule type" value="Genomic_DNA"/>
</dbReference>
<evidence type="ECO:0000256" key="3">
    <source>
        <dbReference type="ARBA" id="ARBA00023163"/>
    </source>
</evidence>
<dbReference type="InterPro" id="IPR036388">
    <property type="entry name" value="WH-like_DNA-bd_sf"/>
</dbReference>
<dbReference type="PANTHER" id="PTHR42756:SF1">
    <property type="entry name" value="TRANSCRIPTIONAL REPRESSOR OF EMRAB OPERON"/>
    <property type="match status" value="1"/>
</dbReference>
<dbReference type="SMART" id="SM00347">
    <property type="entry name" value="HTH_MARR"/>
    <property type="match status" value="1"/>
</dbReference>
<gene>
    <name evidence="5" type="ORF">HHU12_06575</name>
</gene>
<dbReference type="GO" id="GO:0003700">
    <property type="term" value="F:DNA-binding transcription factor activity"/>
    <property type="evidence" value="ECO:0007669"/>
    <property type="project" value="InterPro"/>
</dbReference>
<dbReference type="PROSITE" id="PS50995">
    <property type="entry name" value="HTH_MARR_2"/>
    <property type="match status" value="1"/>
</dbReference>
<dbReference type="AlphaFoldDB" id="A0A7X9P1L1"/>
<keyword evidence="2" id="KW-0238">DNA-binding</keyword>
<dbReference type="SUPFAM" id="SSF46785">
    <property type="entry name" value="Winged helix' DNA-binding domain"/>
    <property type="match status" value="1"/>
</dbReference>
<evidence type="ECO:0000256" key="2">
    <source>
        <dbReference type="ARBA" id="ARBA00023125"/>
    </source>
</evidence>
<keyword evidence="3" id="KW-0804">Transcription</keyword>
<keyword evidence="1" id="KW-0805">Transcription regulation</keyword>
<dbReference type="GO" id="GO:0003677">
    <property type="term" value="F:DNA binding"/>
    <property type="evidence" value="ECO:0007669"/>
    <property type="project" value="UniProtKB-KW"/>
</dbReference>
<organism evidence="5 6">
    <name type="scientific">Flammeovirga aprica JL-4</name>
    <dbReference type="NCBI Taxonomy" id="694437"/>
    <lineage>
        <taxon>Bacteria</taxon>
        <taxon>Pseudomonadati</taxon>
        <taxon>Bacteroidota</taxon>
        <taxon>Cytophagia</taxon>
        <taxon>Cytophagales</taxon>
        <taxon>Flammeovirgaceae</taxon>
        <taxon>Flammeovirga</taxon>
    </lineage>
</organism>
<dbReference type="Proteomes" id="UP000576082">
    <property type="component" value="Unassembled WGS sequence"/>
</dbReference>
<dbReference type="InterPro" id="IPR000835">
    <property type="entry name" value="HTH_MarR-typ"/>
</dbReference>
<evidence type="ECO:0000259" key="4">
    <source>
        <dbReference type="PROSITE" id="PS50995"/>
    </source>
</evidence>
<dbReference type="Pfam" id="PF01047">
    <property type="entry name" value="MarR"/>
    <property type="match status" value="1"/>
</dbReference>
<keyword evidence="6" id="KW-1185">Reference proteome</keyword>